<evidence type="ECO:0000259" key="2">
    <source>
        <dbReference type="Pfam" id="PF20243"/>
    </source>
</evidence>
<reference evidence="3" key="1">
    <citation type="submission" date="2018-01" db="EMBL/GenBank/DDBJ databases">
        <title>Genomic characterization of Leptospira inadai serogroup Lyme isolated from captured rat in Brazil and comparative analysis with human reference strain.</title>
        <authorList>
            <person name="Moreno L.Z."/>
            <person name="Loureiro A.P."/>
            <person name="Miraglia F."/>
            <person name="Kremer F.S."/>
            <person name="Eslabao M.R."/>
            <person name="Dellagostin O.A."/>
            <person name="Lilenbaum W."/>
            <person name="Moreno A.M."/>
        </authorList>
    </citation>
    <scope>NUCLEOTIDE SEQUENCE [LARGE SCALE GENOMIC DNA]</scope>
    <source>
        <strain evidence="3">M34/99</strain>
    </source>
</reference>
<keyword evidence="1" id="KW-0732">Signal</keyword>
<feature type="signal peptide" evidence="1">
    <location>
        <begin position="1"/>
        <end position="20"/>
    </location>
</feature>
<evidence type="ECO:0000313" key="3">
    <source>
        <dbReference type="EMBL" id="PNV73358.1"/>
    </source>
</evidence>
<protein>
    <submittedName>
        <fullName evidence="3">Metallo-mystery pair system four-Cys motif protein</fullName>
    </submittedName>
</protein>
<evidence type="ECO:0000313" key="4">
    <source>
        <dbReference type="Proteomes" id="UP000094669"/>
    </source>
</evidence>
<name>A0ABX4YES7_9LEPT</name>
<dbReference type="InterPro" id="IPR023977">
    <property type="entry name" value="MbnP-like"/>
</dbReference>
<evidence type="ECO:0000256" key="1">
    <source>
        <dbReference type="SAM" id="SignalP"/>
    </source>
</evidence>
<feature type="chain" id="PRO_5046719018" evidence="1">
    <location>
        <begin position="21"/>
        <end position="316"/>
    </location>
</feature>
<comment type="caution">
    <text evidence="3">The sequence shown here is derived from an EMBL/GenBank/DDBJ whole genome shotgun (WGS) entry which is preliminary data.</text>
</comment>
<keyword evidence="4" id="KW-1185">Reference proteome</keyword>
<dbReference type="Pfam" id="PF20243">
    <property type="entry name" value="MbnP"/>
    <property type="match status" value="1"/>
</dbReference>
<dbReference type="InterPro" id="IPR046863">
    <property type="entry name" value="MbnP-like_dom"/>
</dbReference>
<dbReference type="NCBIfam" id="TIGR04052">
    <property type="entry name" value="MbnP_like_WxW"/>
    <property type="match status" value="1"/>
</dbReference>
<proteinExistence type="predicted"/>
<dbReference type="Proteomes" id="UP000094669">
    <property type="component" value="Unassembled WGS sequence"/>
</dbReference>
<dbReference type="RefSeq" id="WP_020988510.1">
    <property type="nucleotide sequence ID" value="NZ_MCRM02000023.1"/>
</dbReference>
<dbReference type="EMBL" id="MCRM02000023">
    <property type="protein sequence ID" value="PNV73358.1"/>
    <property type="molecule type" value="Genomic_DNA"/>
</dbReference>
<accession>A0ABX4YES7</accession>
<sequence>MFFLKTTIRALLLTSTVALSGNCNGNTEKSNMPLLLAGILASSPPPGIRFKAMAGASPLQCGKDITGHSAFRTTGTESFSEGIVRTFHIAEIMPISLKDLRLYVSNLTLLEADGSETKPASIADGKWQNGSVTLLDFEDHSGDCTGTSDTNSLIKVPLPNKLYKGIRFEVGVPEEFNHQNQALANSPLNVSGLAWGWAMGYRFLVAEFVSHDPTANGNTAVFHLGSGGCFMSAPYACSRPNRAVIDLEPPGGYNPMTQSVKLDLKALVNGWDIRAGSVSCHSENATTCASPFANLGIDFSTGNLSGTQSVFSISNE</sequence>
<organism evidence="3 4">
    <name type="scientific">Leptospira inadai serovar Lyme</name>
    <dbReference type="NCBI Taxonomy" id="293084"/>
    <lineage>
        <taxon>Bacteria</taxon>
        <taxon>Pseudomonadati</taxon>
        <taxon>Spirochaetota</taxon>
        <taxon>Spirochaetia</taxon>
        <taxon>Leptospirales</taxon>
        <taxon>Leptospiraceae</taxon>
        <taxon>Leptospira</taxon>
    </lineage>
</organism>
<feature type="domain" description="Copper-binding protein MbnP-like" evidence="2">
    <location>
        <begin position="48"/>
        <end position="281"/>
    </location>
</feature>
<gene>
    <name evidence="3" type="ORF">BES34_017220</name>
</gene>